<evidence type="ECO:0000256" key="4">
    <source>
        <dbReference type="ARBA" id="ARBA00023180"/>
    </source>
</evidence>
<evidence type="ECO:0000259" key="10">
    <source>
        <dbReference type="Pfam" id="PF21317"/>
    </source>
</evidence>
<dbReference type="PRINTS" id="PR00742">
    <property type="entry name" value="GLHYDRLASE35"/>
</dbReference>
<feature type="chain" id="PRO_5012836799" evidence="8">
    <location>
        <begin position="16"/>
        <end position="600"/>
    </location>
</feature>
<evidence type="ECO:0000256" key="7">
    <source>
        <dbReference type="RuleBase" id="RU003679"/>
    </source>
</evidence>
<evidence type="ECO:0000256" key="8">
    <source>
        <dbReference type="SAM" id="SignalP"/>
    </source>
</evidence>
<keyword evidence="5" id="KW-0326">Glycosidase</keyword>
<evidence type="ECO:0000259" key="9">
    <source>
        <dbReference type="Pfam" id="PF01301"/>
    </source>
</evidence>
<dbReference type="Gene3D" id="2.60.120.260">
    <property type="entry name" value="Galactose-binding domain-like"/>
    <property type="match status" value="2"/>
</dbReference>
<accession>A0A196SMH2</accession>
<feature type="active site" description="Proton donor" evidence="6">
    <location>
        <position position="177"/>
    </location>
</feature>
<evidence type="ECO:0000259" key="11">
    <source>
        <dbReference type="Pfam" id="PF21467"/>
    </source>
</evidence>
<gene>
    <name evidence="12" type="ORF">AV274_0834</name>
</gene>
<sequence length="600" mass="67921">MFAIPLLLLLSLALSERTFKIVDDHFEMDGKPFSYVSGSFHYFRQEPGKDYKNWDNTLKKMAKGGLNAVQTYVPWNLHEPRKGEFNFEGIANVVRFIELAQKNNLYVIFRPGPYICGEWDFGGLPYWLLRIPGIKLRTSDPVYEKHVEDFFSVLLPLVRPYLYQNGGNIIMVQIENEYGFYPACDKVYLKWLLDLNKRLLRDDVVFFTNDGANDDQLKCGTLPEYIYPTVDFGSCDDVSVKFDAQMRYAKRGPRVNSEFYPGWLDHWQDKHHKVDAHTIAKSLEAMLRLNASVNFYMYYGGTNHHFFAGSNGDGNYFQADPTSYDYDAPLTEAGDMTEKWAIIRDTIAKFFPVHDVPVENDEARSYGTVPIEHSASLFDVLPAVAGRCVEGETPLSFEALDTDYGYVHYKIATKGGKLRFEKKVHDRAYITVDQKLIEVIQRDHEQEVVIPAGELDIIVENQGRINFGGAMVEEKGIIGDVLLDSQPLRGFVMCVMPLKSVSPIPILGAASVAPLTFHRATFKVDKAANTYLNPTGFKKGVAFVNGYNLGRYWTVGPQLTLFVPATLLNEGENEVILFEAEGNDGSLALSFDDKPQIDIL</sequence>
<dbReference type="Pfam" id="PF21467">
    <property type="entry name" value="BetaGal_gal-bd"/>
    <property type="match status" value="1"/>
</dbReference>
<evidence type="ECO:0000313" key="13">
    <source>
        <dbReference type="Proteomes" id="UP000078348"/>
    </source>
</evidence>
<dbReference type="SUPFAM" id="SSF49785">
    <property type="entry name" value="Galactose-binding domain-like"/>
    <property type="match status" value="1"/>
</dbReference>
<dbReference type="PANTHER" id="PTHR23421">
    <property type="entry name" value="BETA-GALACTOSIDASE RELATED"/>
    <property type="match status" value="1"/>
</dbReference>
<dbReference type="PIRSF" id="PIRSF006336">
    <property type="entry name" value="B-gal"/>
    <property type="match status" value="1"/>
</dbReference>
<keyword evidence="2 8" id="KW-0732">Signal</keyword>
<dbReference type="InterPro" id="IPR026283">
    <property type="entry name" value="B-gal_1-like"/>
</dbReference>
<name>A0A196SMH2_BLAHN</name>
<proteinExistence type="inferred from homology"/>
<feature type="active site" description="Nucleophile" evidence="6">
    <location>
        <position position="258"/>
    </location>
</feature>
<evidence type="ECO:0000313" key="12">
    <source>
        <dbReference type="EMBL" id="OAO17417.1"/>
    </source>
</evidence>
<dbReference type="GO" id="GO:0004565">
    <property type="term" value="F:beta-galactosidase activity"/>
    <property type="evidence" value="ECO:0007669"/>
    <property type="project" value="InterPro"/>
</dbReference>
<evidence type="ECO:0000256" key="3">
    <source>
        <dbReference type="ARBA" id="ARBA00022801"/>
    </source>
</evidence>
<reference evidence="12 13" key="1">
    <citation type="submission" date="2016-05" db="EMBL/GenBank/DDBJ databases">
        <title>Nuclear genome of Blastocystis sp. subtype 1 NandII.</title>
        <authorList>
            <person name="Gentekaki E."/>
            <person name="Curtis B."/>
            <person name="Stairs C."/>
            <person name="Eme L."/>
            <person name="Herman E."/>
            <person name="Klimes V."/>
            <person name="Arias M.C."/>
            <person name="Elias M."/>
            <person name="Hilliou F."/>
            <person name="Klute M."/>
            <person name="Malik S.-B."/>
            <person name="Pightling A."/>
            <person name="Rachubinski R."/>
            <person name="Salas D."/>
            <person name="Schlacht A."/>
            <person name="Suga H."/>
            <person name="Archibald J."/>
            <person name="Ball S.G."/>
            <person name="Clark G."/>
            <person name="Dacks J."/>
            <person name="Van Der Giezen M."/>
            <person name="Tsaousis A."/>
            <person name="Roger A."/>
        </authorList>
    </citation>
    <scope>NUCLEOTIDE SEQUENCE [LARGE SCALE GENOMIC DNA]</scope>
    <source>
        <strain evidence="13">ATCC 50177 / NandII</strain>
    </source>
</reference>
<dbReference type="InterPro" id="IPR048913">
    <property type="entry name" value="BetaGal_gal-bd"/>
</dbReference>
<dbReference type="Pfam" id="PF01301">
    <property type="entry name" value="Glyco_hydro_35"/>
    <property type="match status" value="1"/>
</dbReference>
<comment type="similarity">
    <text evidence="1 7">Belongs to the glycosyl hydrolase 35 family.</text>
</comment>
<dbReference type="InterPro" id="IPR031330">
    <property type="entry name" value="Gly_Hdrlase_35_cat"/>
</dbReference>
<protein>
    <submittedName>
        <fullName evidence="12">Beta-galactosidase</fullName>
    </submittedName>
</protein>
<evidence type="ECO:0000256" key="6">
    <source>
        <dbReference type="PIRSR" id="PIRSR006336-1"/>
    </source>
</evidence>
<dbReference type="Pfam" id="PF21317">
    <property type="entry name" value="BetaGal_ABD_1"/>
    <property type="match status" value="1"/>
</dbReference>
<organism evidence="12 13">
    <name type="scientific">Blastocystis sp. subtype 1 (strain ATCC 50177 / NandII)</name>
    <dbReference type="NCBI Taxonomy" id="478820"/>
    <lineage>
        <taxon>Eukaryota</taxon>
        <taxon>Sar</taxon>
        <taxon>Stramenopiles</taxon>
        <taxon>Bigyra</taxon>
        <taxon>Opalozoa</taxon>
        <taxon>Opalinata</taxon>
        <taxon>Blastocystidae</taxon>
        <taxon>Blastocystis</taxon>
    </lineage>
</organism>
<keyword evidence="4" id="KW-0325">Glycoprotein</keyword>
<feature type="domain" description="Beta-galactosidase galactose-binding" evidence="11">
    <location>
        <begin position="515"/>
        <end position="573"/>
    </location>
</feature>
<comment type="caution">
    <text evidence="12">The sequence shown here is derived from an EMBL/GenBank/DDBJ whole genome shotgun (WGS) entry which is preliminary data.</text>
</comment>
<evidence type="ECO:0000256" key="1">
    <source>
        <dbReference type="ARBA" id="ARBA00009809"/>
    </source>
</evidence>
<dbReference type="GO" id="GO:0005975">
    <property type="term" value="P:carbohydrate metabolic process"/>
    <property type="evidence" value="ECO:0007669"/>
    <property type="project" value="InterPro"/>
</dbReference>
<evidence type="ECO:0000256" key="2">
    <source>
        <dbReference type="ARBA" id="ARBA00022729"/>
    </source>
</evidence>
<dbReference type="FunFam" id="3.20.20.80:FF:000017">
    <property type="entry name" value="Beta-galactosidase"/>
    <property type="match status" value="1"/>
</dbReference>
<dbReference type="InterPro" id="IPR017853">
    <property type="entry name" value="GH"/>
</dbReference>
<dbReference type="Gene3D" id="3.20.20.80">
    <property type="entry name" value="Glycosidases"/>
    <property type="match status" value="1"/>
</dbReference>
<dbReference type="Proteomes" id="UP000078348">
    <property type="component" value="Unassembled WGS sequence"/>
</dbReference>
<keyword evidence="3" id="KW-0378">Hydrolase</keyword>
<dbReference type="OrthoDB" id="1657402at2759"/>
<feature type="domain" description="Glycoside hydrolase 35 catalytic" evidence="9">
    <location>
        <begin position="26"/>
        <end position="349"/>
    </location>
</feature>
<dbReference type="InterPro" id="IPR001944">
    <property type="entry name" value="Glycoside_Hdrlase_35"/>
</dbReference>
<feature type="signal peptide" evidence="8">
    <location>
        <begin position="1"/>
        <end position="15"/>
    </location>
</feature>
<dbReference type="InterPro" id="IPR048912">
    <property type="entry name" value="BetaGal1-like_ABD1"/>
</dbReference>
<dbReference type="InterPro" id="IPR008979">
    <property type="entry name" value="Galactose-bd-like_sf"/>
</dbReference>
<dbReference type="EMBL" id="LXWW01000031">
    <property type="protein sequence ID" value="OAO17417.1"/>
    <property type="molecule type" value="Genomic_DNA"/>
</dbReference>
<dbReference type="SUPFAM" id="SSF51445">
    <property type="entry name" value="(Trans)glycosidases"/>
    <property type="match status" value="1"/>
</dbReference>
<evidence type="ECO:0000256" key="5">
    <source>
        <dbReference type="ARBA" id="ARBA00023295"/>
    </source>
</evidence>
<dbReference type="AlphaFoldDB" id="A0A196SMH2"/>
<keyword evidence="13" id="KW-1185">Reference proteome</keyword>
<dbReference type="STRING" id="478820.A0A196SMH2"/>
<feature type="domain" description="Beta-galactosidase 1-like first all-beta" evidence="10">
    <location>
        <begin position="394"/>
        <end position="494"/>
    </location>
</feature>